<name>A0A498ID66_MALDO</name>
<gene>
    <name evidence="4" type="ORF">DVH24_005034</name>
</gene>
<dbReference type="NCBIfam" id="TIGR00756">
    <property type="entry name" value="PPR"/>
    <property type="match status" value="4"/>
</dbReference>
<dbReference type="FunFam" id="1.25.40.10:FF:001093">
    <property type="entry name" value="Pentatricopeptide repeat-containing protein At2g34400"/>
    <property type="match status" value="1"/>
</dbReference>
<feature type="compositionally biased region" description="Polar residues" evidence="3">
    <location>
        <begin position="56"/>
        <end position="66"/>
    </location>
</feature>
<keyword evidence="5" id="KW-1185">Reference proteome</keyword>
<dbReference type="Pfam" id="PF13041">
    <property type="entry name" value="PPR_2"/>
    <property type="match status" value="2"/>
</dbReference>
<sequence length="843" mass="92824">MEMATCTFHCSSSSIPNPRSTSISSPLPVAKQLYAFTLPSSSTAKITTISAPRNPSPLTRQSNASSPKPLKPPPPPPPPKQRSKLMRRSNIRNIPGPAIDKDGVNTSPIVGREIATVEVPEEHMDPVVELTGKRLEGTTFLKQREYTLLFNDWPQLLQLSIGSQILILGQAIHAFLLKCGCQNDTFQGNNLVNLYSKFKRLDDAHHLFDEMPVRNTITWTSLMKGYSDIGDLESVFHVARDMFCSDEKLNEHTCSVILEACSSLEDRRSGEQVHGFVVKSGLQENVFVATSLVSLYSRSGFLGGAEKVFNDMDYKDVQCLNYMILEYGKAGCGEKAIGVFIDLLSSGLEPNDYTFTNLISACVGDVGVDECLQLHGLAVKYGIMGETSVGNAIITMYGKHGMVEEAEAMFYLLDERNLISWTALLSMYVKNGRGDMALDAVLKILDQGICVDSSCLSTVLDACSECRNLELGCQIHAFCIKLDFDSCVNVGTALIDTYAKCGSLQSARQVFNGLSGKNTASFNALLVGFMEQHRDVEEDSMVLFSQLRSSGVNPDFITYSRLLSVAAEEACLERGKSLHACTIKAGFEANSTVSNAVITMYAKCGSIEEAYQMFNGMNSRDCVSWNAIISAHALHGEGNKALSLFESMKGEGFAPDELTMLATLQACSYNGLWETGLRLFNEMEPKYGTKSGIEHFACMVDLLGRSGNFSEAIDFIHRSPFPDSPMLWRTLVNVCMLSGNLNYGMLASKRLLDLQPEDAGSYILVSNMYAREGMFDEASKVRTVMNDLKVNKEAGCSWIEVDNKFHYFVASDMDHPKSAEIYAELNLLKVLINKTVRIDVISI</sequence>
<dbReference type="InterPro" id="IPR002885">
    <property type="entry name" value="PPR_rpt"/>
</dbReference>
<proteinExistence type="predicted"/>
<evidence type="ECO:0000313" key="5">
    <source>
        <dbReference type="Proteomes" id="UP000290289"/>
    </source>
</evidence>
<evidence type="ECO:0000256" key="1">
    <source>
        <dbReference type="ARBA" id="ARBA00022737"/>
    </source>
</evidence>
<dbReference type="PANTHER" id="PTHR47926">
    <property type="entry name" value="PENTATRICOPEPTIDE REPEAT-CONTAINING PROTEIN"/>
    <property type="match status" value="1"/>
</dbReference>
<dbReference type="GO" id="GO:0003723">
    <property type="term" value="F:RNA binding"/>
    <property type="evidence" value="ECO:0007669"/>
    <property type="project" value="InterPro"/>
</dbReference>
<comment type="caution">
    <text evidence="4">The sequence shown here is derived from an EMBL/GenBank/DDBJ whole genome shotgun (WGS) entry which is preliminary data.</text>
</comment>
<organism evidence="4 5">
    <name type="scientific">Malus domestica</name>
    <name type="common">Apple</name>
    <name type="synonym">Pyrus malus</name>
    <dbReference type="NCBI Taxonomy" id="3750"/>
    <lineage>
        <taxon>Eukaryota</taxon>
        <taxon>Viridiplantae</taxon>
        <taxon>Streptophyta</taxon>
        <taxon>Embryophyta</taxon>
        <taxon>Tracheophyta</taxon>
        <taxon>Spermatophyta</taxon>
        <taxon>Magnoliopsida</taxon>
        <taxon>eudicotyledons</taxon>
        <taxon>Gunneridae</taxon>
        <taxon>Pentapetalae</taxon>
        <taxon>rosids</taxon>
        <taxon>fabids</taxon>
        <taxon>Rosales</taxon>
        <taxon>Rosaceae</taxon>
        <taxon>Amygdaloideae</taxon>
        <taxon>Maleae</taxon>
        <taxon>Malus</taxon>
    </lineage>
</organism>
<dbReference type="AlphaFoldDB" id="A0A498ID66"/>
<evidence type="ECO:0000256" key="3">
    <source>
        <dbReference type="SAM" id="MobiDB-lite"/>
    </source>
</evidence>
<keyword evidence="1" id="KW-0677">Repeat</keyword>
<dbReference type="PROSITE" id="PS51375">
    <property type="entry name" value="PPR"/>
    <property type="match status" value="5"/>
</dbReference>
<reference evidence="4 5" key="1">
    <citation type="submission" date="2018-10" db="EMBL/GenBank/DDBJ databases">
        <title>A high-quality apple genome assembly.</title>
        <authorList>
            <person name="Hu J."/>
        </authorList>
    </citation>
    <scope>NUCLEOTIDE SEQUENCE [LARGE SCALE GENOMIC DNA]</scope>
    <source>
        <strain evidence="5">cv. HFTH1</strain>
        <tissue evidence="4">Young leaf</tissue>
    </source>
</reference>
<accession>A0A498ID66</accession>
<dbReference type="SUPFAM" id="SSF48452">
    <property type="entry name" value="TPR-like"/>
    <property type="match status" value="1"/>
</dbReference>
<feature type="repeat" description="PPR" evidence="2">
    <location>
        <begin position="590"/>
        <end position="620"/>
    </location>
</feature>
<dbReference type="GO" id="GO:0009451">
    <property type="term" value="P:RNA modification"/>
    <property type="evidence" value="ECO:0007669"/>
    <property type="project" value="InterPro"/>
</dbReference>
<dbReference type="PANTHER" id="PTHR47926:SF347">
    <property type="entry name" value="PENTATRICOPEPTIDE REPEAT-CONTAINING PROTEIN"/>
    <property type="match status" value="1"/>
</dbReference>
<dbReference type="EMBL" id="RDQH01000338">
    <property type="protein sequence ID" value="RXH81120.1"/>
    <property type="molecule type" value="Genomic_DNA"/>
</dbReference>
<feature type="repeat" description="PPR" evidence="2">
    <location>
        <begin position="518"/>
        <end position="554"/>
    </location>
</feature>
<dbReference type="Gene3D" id="1.25.40.10">
    <property type="entry name" value="Tetratricopeptide repeat domain"/>
    <property type="match status" value="5"/>
</dbReference>
<dbReference type="Pfam" id="PF01535">
    <property type="entry name" value="PPR"/>
    <property type="match status" value="5"/>
</dbReference>
<dbReference type="InterPro" id="IPR011990">
    <property type="entry name" value="TPR-like_helical_dom_sf"/>
</dbReference>
<dbReference type="InterPro" id="IPR046848">
    <property type="entry name" value="E_motif"/>
</dbReference>
<feature type="region of interest" description="Disordered" evidence="3">
    <location>
        <begin position="47"/>
        <end position="85"/>
    </location>
</feature>
<protein>
    <recommendedName>
        <fullName evidence="6">Pentacotripeptide-repeat region of PRORP domain-containing protein</fullName>
    </recommendedName>
</protein>
<dbReference type="FunFam" id="1.25.40.10:FF:000343">
    <property type="entry name" value="Pentatricopeptide repeat-containing protein At3g58590"/>
    <property type="match status" value="2"/>
</dbReference>
<evidence type="ECO:0000313" key="4">
    <source>
        <dbReference type="EMBL" id="RXH81120.1"/>
    </source>
</evidence>
<feature type="repeat" description="PPR" evidence="2">
    <location>
        <begin position="417"/>
        <end position="451"/>
    </location>
</feature>
<feature type="repeat" description="PPR" evidence="2">
    <location>
        <begin position="316"/>
        <end position="350"/>
    </location>
</feature>
<feature type="region of interest" description="Disordered" evidence="3">
    <location>
        <begin position="1"/>
        <end position="25"/>
    </location>
</feature>
<dbReference type="Proteomes" id="UP000290289">
    <property type="component" value="Chromosome 12"/>
</dbReference>
<evidence type="ECO:0008006" key="6">
    <source>
        <dbReference type="Google" id="ProtNLM"/>
    </source>
</evidence>
<dbReference type="Pfam" id="PF20431">
    <property type="entry name" value="E_motif"/>
    <property type="match status" value="1"/>
</dbReference>
<evidence type="ECO:0000256" key="2">
    <source>
        <dbReference type="PROSITE-ProRule" id="PRU00708"/>
    </source>
</evidence>
<feature type="repeat" description="PPR" evidence="2">
    <location>
        <begin position="621"/>
        <end position="655"/>
    </location>
</feature>
<feature type="compositionally biased region" description="Pro residues" evidence="3">
    <location>
        <begin position="69"/>
        <end position="80"/>
    </location>
</feature>
<feature type="compositionally biased region" description="Low complexity" evidence="3">
    <location>
        <begin position="11"/>
        <end position="25"/>
    </location>
</feature>
<dbReference type="InterPro" id="IPR046960">
    <property type="entry name" value="PPR_At4g14850-like_plant"/>
</dbReference>